<feature type="compositionally biased region" description="Basic and acidic residues" evidence="1">
    <location>
        <begin position="2257"/>
        <end position="2271"/>
    </location>
</feature>
<feature type="compositionally biased region" description="Low complexity" evidence="1">
    <location>
        <begin position="1336"/>
        <end position="1354"/>
    </location>
</feature>
<feature type="compositionally biased region" description="Low complexity" evidence="1">
    <location>
        <begin position="2340"/>
        <end position="2355"/>
    </location>
</feature>
<feature type="region of interest" description="Disordered" evidence="1">
    <location>
        <begin position="286"/>
        <end position="310"/>
    </location>
</feature>
<feature type="compositionally biased region" description="Polar residues" evidence="1">
    <location>
        <begin position="990"/>
        <end position="1000"/>
    </location>
</feature>
<feature type="region of interest" description="Disordered" evidence="1">
    <location>
        <begin position="565"/>
        <end position="622"/>
    </location>
</feature>
<feature type="compositionally biased region" description="Low complexity" evidence="1">
    <location>
        <begin position="893"/>
        <end position="917"/>
    </location>
</feature>
<feature type="compositionally biased region" description="Polar residues" evidence="1">
    <location>
        <begin position="496"/>
        <end position="508"/>
    </location>
</feature>
<feature type="compositionally biased region" description="Low complexity" evidence="1">
    <location>
        <begin position="509"/>
        <end position="524"/>
    </location>
</feature>
<feature type="compositionally biased region" description="Low complexity" evidence="1">
    <location>
        <begin position="71"/>
        <end position="99"/>
    </location>
</feature>
<evidence type="ECO:0000313" key="3">
    <source>
        <dbReference type="Proteomes" id="UP000037069"/>
    </source>
</evidence>
<dbReference type="OMA" id="YHLHGSK"/>
<feature type="compositionally biased region" description="Low complexity" evidence="1">
    <location>
        <begin position="1802"/>
        <end position="1816"/>
    </location>
</feature>
<name>A0A0L0CH16_LUCCU</name>
<evidence type="ECO:0000256" key="1">
    <source>
        <dbReference type="SAM" id="MobiDB-lite"/>
    </source>
</evidence>
<feature type="compositionally biased region" description="Polar residues" evidence="1">
    <location>
        <begin position="286"/>
        <end position="298"/>
    </location>
</feature>
<feature type="compositionally biased region" description="Basic and acidic residues" evidence="1">
    <location>
        <begin position="588"/>
        <end position="599"/>
    </location>
</feature>
<feature type="compositionally biased region" description="Basic and acidic residues" evidence="1">
    <location>
        <begin position="1534"/>
        <end position="1545"/>
    </location>
</feature>
<feature type="region of interest" description="Disordered" evidence="1">
    <location>
        <begin position="496"/>
        <end position="524"/>
    </location>
</feature>
<feature type="compositionally biased region" description="Basic and acidic residues" evidence="1">
    <location>
        <begin position="805"/>
        <end position="814"/>
    </location>
</feature>
<gene>
    <name evidence="2" type="ORF">FF38_07054</name>
</gene>
<comment type="caution">
    <text evidence="2">The sequence shown here is derived from an EMBL/GenBank/DDBJ whole genome shotgun (WGS) entry which is preliminary data.</text>
</comment>
<feature type="compositionally biased region" description="Polar residues" evidence="1">
    <location>
        <begin position="208"/>
        <end position="227"/>
    </location>
</feature>
<feature type="region of interest" description="Disordered" evidence="1">
    <location>
        <begin position="1801"/>
        <end position="1823"/>
    </location>
</feature>
<feature type="compositionally biased region" description="Polar residues" evidence="1">
    <location>
        <begin position="2272"/>
        <end position="2281"/>
    </location>
</feature>
<keyword evidence="3" id="KW-1185">Reference proteome</keyword>
<feature type="region of interest" description="Disordered" evidence="1">
    <location>
        <begin position="2340"/>
        <end position="2382"/>
    </location>
</feature>
<dbReference type="EMBL" id="JRES01000390">
    <property type="protein sequence ID" value="KNC31713.1"/>
    <property type="molecule type" value="Genomic_DNA"/>
</dbReference>
<protein>
    <recommendedName>
        <fullName evidence="4">HP domain-containing protein</fullName>
    </recommendedName>
</protein>
<organism evidence="2 3">
    <name type="scientific">Lucilia cuprina</name>
    <name type="common">Green bottle fly</name>
    <name type="synonym">Australian sheep blowfly</name>
    <dbReference type="NCBI Taxonomy" id="7375"/>
    <lineage>
        <taxon>Eukaryota</taxon>
        <taxon>Metazoa</taxon>
        <taxon>Ecdysozoa</taxon>
        <taxon>Arthropoda</taxon>
        <taxon>Hexapoda</taxon>
        <taxon>Insecta</taxon>
        <taxon>Pterygota</taxon>
        <taxon>Neoptera</taxon>
        <taxon>Endopterygota</taxon>
        <taxon>Diptera</taxon>
        <taxon>Brachycera</taxon>
        <taxon>Muscomorpha</taxon>
        <taxon>Oestroidea</taxon>
        <taxon>Calliphoridae</taxon>
        <taxon>Luciliinae</taxon>
        <taxon>Lucilia</taxon>
    </lineage>
</organism>
<feature type="region of interest" description="Disordered" evidence="1">
    <location>
        <begin position="2133"/>
        <end position="2176"/>
    </location>
</feature>
<proteinExistence type="predicted"/>
<feature type="compositionally biased region" description="Basic residues" evidence="1">
    <location>
        <begin position="108"/>
        <end position="126"/>
    </location>
</feature>
<feature type="region of interest" description="Disordered" evidence="1">
    <location>
        <begin position="1108"/>
        <end position="1166"/>
    </location>
</feature>
<feature type="compositionally biased region" description="Polar residues" evidence="1">
    <location>
        <begin position="2292"/>
        <end position="2326"/>
    </location>
</feature>
<feature type="compositionally biased region" description="Basic and acidic residues" evidence="1">
    <location>
        <begin position="1207"/>
        <end position="1216"/>
    </location>
</feature>
<feature type="compositionally biased region" description="Basic and acidic residues" evidence="1">
    <location>
        <begin position="1152"/>
        <end position="1166"/>
    </location>
</feature>
<feature type="compositionally biased region" description="Pro residues" evidence="1">
    <location>
        <begin position="2356"/>
        <end position="2365"/>
    </location>
</feature>
<feature type="compositionally biased region" description="Polar residues" evidence="1">
    <location>
        <begin position="933"/>
        <end position="943"/>
    </location>
</feature>
<feature type="compositionally biased region" description="Basic and acidic residues" evidence="1">
    <location>
        <begin position="1108"/>
        <end position="1117"/>
    </location>
</feature>
<feature type="region of interest" description="Disordered" evidence="1">
    <location>
        <begin position="2051"/>
        <end position="2073"/>
    </location>
</feature>
<reference evidence="2 3" key="1">
    <citation type="journal article" date="2015" name="Nat. Commun.">
        <title>Lucilia cuprina genome unlocks parasitic fly biology to underpin future interventions.</title>
        <authorList>
            <person name="Anstead C.A."/>
            <person name="Korhonen P.K."/>
            <person name="Young N.D."/>
            <person name="Hall R.S."/>
            <person name="Jex A.R."/>
            <person name="Murali S.C."/>
            <person name="Hughes D.S."/>
            <person name="Lee S.F."/>
            <person name="Perry T."/>
            <person name="Stroehlein A.J."/>
            <person name="Ansell B.R."/>
            <person name="Breugelmans B."/>
            <person name="Hofmann A."/>
            <person name="Qu J."/>
            <person name="Dugan S."/>
            <person name="Lee S.L."/>
            <person name="Chao H."/>
            <person name="Dinh H."/>
            <person name="Han Y."/>
            <person name="Doddapaneni H.V."/>
            <person name="Worley K.C."/>
            <person name="Muzny D.M."/>
            <person name="Ioannidis P."/>
            <person name="Waterhouse R.M."/>
            <person name="Zdobnov E.M."/>
            <person name="James P.J."/>
            <person name="Bagnall N.H."/>
            <person name="Kotze A.C."/>
            <person name="Gibbs R.A."/>
            <person name="Richards S."/>
            <person name="Batterham P."/>
            <person name="Gasser R.B."/>
        </authorList>
    </citation>
    <scope>NUCLEOTIDE SEQUENCE [LARGE SCALE GENOMIC DNA]</scope>
    <source>
        <strain evidence="2 3">LS</strain>
        <tissue evidence="2">Full body</tissue>
    </source>
</reference>
<feature type="region of interest" description="Disordered" evidence="1">
    <location>
        <begin position="2255"/>
        <end position="2328"/>
    </location>
</feature>
<feature type="region of interest" description="Disordered" evidence="1">
    <location>
        <begin position="536"/>
        <end position="555"/>
    </location>
</feature>
<feature type="region of interest" description="Disordered" evidence="1">
    <location>
        <begin position="793"/>
        <end position="1052"/>
    </location>
</feature>
<feature type="compositionally biased region" description="Basic residues" evidence="1">
    <location>
        <begin position="1361"/>
        <end position="1371"/>
    </location>
</feature>
<feature type="region of interest" description="Disordered" evidence="1">
    <location>
        <begin position="1336"/>
        <end position="1469"/>
    </location>
</feature>
<feature type="region of interest" description="Disordered" evidence="1">
    <location>
        <begin position="721"/>
        <end position="781"/>
    </location>
</feature>
<feature type="region of interest" description="Disordered" evidence="1">
    <location>
        <begin position="1206"/>
        <end position="1237"/>
    </location>
</feature>
<dbReference type="OrthoDB" id="28894at2759"/>
<feature type="compositionally biased region" description="Low complexity" evidence="1">
    <location>
        <begin position="793"/>
        <end position="804"/>
    </location>
</feature>
<sequence>MLAIKECLIREGVLNLNPPNLSTNNNNFNNPTPHYNLDPAYTLYRNRYSFGSNLNMLNNSLKKSATDVSVNDLSSSNSATAKTSCQQQQQQLTQLQSQQEPSSTSKPQSRKLPKRYQGHHPHFHHHTAPAYYTDLHLKIHTPEAKDSVNENYQSVYRTPSKLIKDEHQFPKTITATLPAPPLSISPQQNLSKELEENTGTFFRGAYTHSDQQRQQNRNDPSFMPSNRRSQKPIKGNSSSPSDFIVDADNSHLPLAAPIQAADGSVVFACTNFKPCVTADAELPPQQTVTGRSRNTQRFANRKRAVRVRSESRPISALYDIICKEKGLDIATTTTNDEDSSPSLSHDEEKAPTTSRSRRSHSRSVSRQTKTSVVSSNNSNMSGGLANNSSGGDHPQQRSALQQKKRNDKYSPNTIFINDLSDDDEDEIHRLEGGCSRKNFRMRNSHKKGNLWDELQQTKSSSLPPGLANHNSHDSLVDISKKNNKDPLVGVKSNSVSKTLQSSNANRVAQPQSTSSNPSLSSNTTTLSVEPIHMHMSSSSLHDQPHTGAGTNNTNTTAITSNQQLEQDQLQQQQNSLKTDRYSRKHRRLRDDKPRRHTDGAIKLLPSELNDFDSDDIHHSNEDDDHHHLLQQYQRDDGVVYSDDDQHHPSQYLDLNGAGHDFHTLAGNAAANAKRYITRSQRVQQQLQANDSRSTPSNTALYAITQQQQQENLNSEIRTVETNGHTIKTNGEDKEQQQQEQEEEMTNNSGKKSKTTATTRKNSKELKINIPLTSDTTSTTPSSTIAAIPAAAVAAAAPDSKCSSTTDKKKDEEKQLQQQQRFTSPTSPKPQQHHSRSSPSSISSDNQKLTSGSEAEHHKMSSANSSPTHRGNKKLVPSVSVSMKQNLSETHCTASRSNSLRSNANSPKSPKQKSQNSSTECTVKITASPKVRTKSANTQKSSPSHNEDDIDADFMEINDLPVSPLGPDDEGSTATRPRCSTMYTDSDKSKSSLSNGGQNNEKLLELSPVHKSRTSNRSPRRNEDRDKSSKRKSNLNRSQNEEATPDGDDSAMRRRRRREMGMSRPLVPNDDASLKALISPQKTRVPSPTKPAIRNDLSYHMEMARRGLDLATTSERRRAQTASPKNIKDSPSPKSSYPPSRISKRSDTVAIGELRKERSSEVNRKLNERTRTGLEEIMKIVENVSDSCSPNPTNAIADLTQSMNRLRASQERERQNETESLNLPCNKGEEQRRPSPVKHATFVQEECIYYEPDPLEHIEMSNGEADHLKGGMMRSLRMLKAKSIERETAAFEPAKLSPILRRKSTDCPPNSLNQGATITATPNHIVSILKKKDHLSAGESSSASSNASPVTFSSSVMDTPSKQKRAGILKKRSSLDESRYYSRSHSPDERSILIKSARRNSLEEVANGSSSSSSAQGAGHHGILKQSSYDSSKSDGCPSASREPQQPHSILKKKDSTSTPSDGADHAPKHVSISQAVILAAAELSAAVETGDKFPNDDNYTPNNEEYDIKPILKLDSSVGDESVKPPKPILKKKSSGDSDEHEIKPILKTSRKSSREEFEFGPYSDSESQQEPQVRPILKTDSPSKRRSLGEPDTSNPHQENEQRETLSPFLLKRRTRSLERHDQAPVIDLAAALNAIATSQALPTELVSSLSNSTAGSNISVAERIKSVEKFLANQSGVRSSPVENVSASAAAAVNTSWESPLQNDPNSSNNAAGSVKILKPSVIRRDLYKDRFKTQPVTSDEKNFFKNNVSSANDTLPTGSAFKPAQSLEGLGFAHLSSHGNQSPNAPPSAFTLTRSFTQPLSSSINSPPQSSSSFKAGIPVPLPRKSPARLSSLLCSQDTANLTLSFTGDSGLSCNSNSERIFEMSSLEQDVDMAENQEPKTPLNKDSSESSASSGGVVRTNSVRARANMFQQMQEKTNNGAALNREERTSPKRVPRRLSPSPAVNTDEPKTPNNPPADDEIEPSSLPVSERLRFFSSLSEASKRNSCSFTRSPPFNSIERSSSIGSYHYYMATTPRSSTSLSSASVTPTPMECPLPIFIESPTILRKDSSASREANESVLPATEPPHDLTDSRFAIKADIVKTSPFLQVNKQALPIPAHVAETETTPTSTLTPTMKRIKLKTIGKLMLPSTFLNNDRNNNNSKESSSNRESSSATDSNGENENSGPPKKIGKIKSPFIENCNQKQQKQMQINTKCMKFDYNNKSQNSLTALTSLENSADHHNMDVSSNSNVISNGNGLNQRKYQNSSLQINGHHHNEDFSTDSGKENVDTSLQEQTTPVVEMRRKFTRKANTSQSFNTSNGSGISRQLTPRSASLNGPHSSPQVDDKYAKYFGVATSTSSSTKSTKSNQQQAPPLPKQPPPSSTAQKDQFGQQLEKTPQPQVMAINRNVRLWHSSGRGVKRMSSVINELKKFEDIVITDRELKLASKEFDNLLHNDTLLKHSSKELDRIFSSISHFFLNVFLNVL</sequence>
<feature type="compositionally biased region" description="Polar residues" evidence="1">
    <location>
        <begin position="745"/>
        <end position="759"/>
    </location>
</feature>
<feature type="region of interest" description="Disordered" evidence="1">
    <location>
        <begin position="1489"/>
        <end position="1610"/>
    </location>
</feature>
<feature type="region of interest" description="Disordered" evidence="1">
    <location>
        <begin position="332"/>
        <end position="418"/>
    </location>
</feature>
<feature type="compositionally biased region" description="Polar residues" evidence="1">
    <location>
        <begin position="878"/>
        <end position="892"/>
    </location>
</feature>
<feature type="compositionally biased region" description="Low complexity" evidence="1">
    <location>
        <begin position="772"/>
        <end position="781"/>
    </location>
</feature>
<feature type="compositionally biased region" description="Basic and acidic residues" evidence="1">
    <location>
        <begin position="1372"/>
        <end position="1391"/>
    </location>
</feature>
<feature type="compositionally biased region" description="Low complexity" evidence="1">
    <location>
        <begin position="546"/>
        <end position="555"/>
    </location>
</feature>
<feature type="region of interest" description="Disordered" evidence="1">
    <location>
        <begin position="206"/>
        <end position="244"/>
    </location>
</feature>
<feature type="region of interest" description="Disordered" evidence="1">
    <location>
        <begin position="1875"/>
        <end position="1903"/>
    </location>
</feature>
<feature type="region of interest" description="Disordered" evidence="1">
    <location>
        <begin position="71"/>
        <end position="126"/>
    </location>
</feature>
<feature type="compositionally biased region" description="Low complexity" evidence="1">
    <location>
        <begin position="1129"/>
        <end position="1140"/>
    </location>
</feature>
<feature type="compositionally biased region" description="Low complexity" evidence="1">
    <location>
        <begin position="364"/>
        <end position="391"/>
    </location>
</feature>
<feature type="region of interest" description="Disordered" evidence="1">
    <location>
        <begin position="1917"/>
        <end position="1967"/>
    </location>
</feature>
<evidence type="ECO:0008006" key="4">
    <source>
        <dbReference type="Google" id="ProtNLM"/>
    </source>
</evidence>
<feature type="compositionally biased region" description="Low complexity" evidence="1">
    <location>
        <begin position="2137"/>
        <end position="2176"/>
    </location>
</feature>
<dbReference type="Proteomes" id="UP000037069">
    <property type="component" value="Unassembled WGS sequence"/>
</dbReference>
<feature type="compositionally biased region" description="Polar residues" evidence="1">
    <location>
        <begin position="2366"/>
        <end position="2382"/>
    </location>
</feature>
<evidence type="ECO:0000313" key="2">
    <source>
        <dbReference type="EMBL" id="KNC31713.1"/>
    </source>
</evidence>
<accession>A0A0L0CH16</accession>